<dbReference type="InterPro" id="IPR003489">
    <property type="entry name" value="RHF/RaiA"/>
</dbReference>
<reference evidence="1" key="1">
    <citation type="submission" date="2024-05" db="EMBL/GenBank/DDBJ databases">
        <authorList>
            <person name="Yang L."/>
            <person name="Pan L."/>
        </authorList>
    </citation>
    <scope>NUCLEOTIDE SEQUENCE</scope>
    <source>
        <strain evidence="1">FCG-7</strain>
    </source>
</reference>
<dbReference type="Pfam" id="PF02482">
    <property type="entry name" value="Ribosomal_S30AE"/>
    <property type="match status" value="1"/>
</dbReference>
<dbReference type="SUPFAM" id="SSF69754">
    <property type="entry name" value="Ribosome binding protein Y (YfiA homologue)"/>
    <property type="match status" value="1"/>
</dbReference>
<organism evidence="1">
    <name type="scientific">Chitinibacter mangrovi</name>
    <dbReference type="NCBI Taxonomy" id="3153927"/>
    <lineage>
        <taxon>Bacteria</taxon>
        <taxon>Pseudomonadati</taxon>
        <taxon>Pseudomonadota</taxon>
        <taxon>Betaproteobacteria</taxon>
        <taxon>Neisseriales</taxon>
        <taxon>Chitinibacteraceae</taxon>
        <taxon>Chitinibacter</taxon>
    </lineage>
</organism>
<dbReference type="Gene3D" id="3.30.160.100">
    <property type="entry name" value="Ribosome hibernation promotion factor-like"/>
    <property type="match status" value="1"/>
</dbReference>
<protein>
    <submittedName>
        <fullName evidence="1">HPF/RaiA family ribosome-associated protein</fullName>
    </submittedName>
</protein>
<name>A0AAU7FE68_9NEIS</name>
<gene>
    <name evidence="1" type="ORF">ABHF33_06685</name>
</gene>
<sequence>MKIEIKSQNLVLTENLQRHIARQIEFGLGRLASHIRKVTVRLTDINGPRGGVDQHCQLVISLEQIPDVVIEDVASDLIFAINRAADRASRTVSRKIRQSRGFAPPMQLSY</sequence>
<dbReference type="InterPro" id="IPR036567">
    <property type="entry name" value="RHF-like"/>
</dbReference>
<accession>A0AAU7FE68</accession>
<dbReference type="AlphaFoldDB" id="A0AAU7FE68"/>
<evidence type="ECO:0000313" key="1">
    <source>
        <dbReference type="EMBL" id="XBM01946.1"/>
    </source>
</evidence>
<dbReference type="RefSeq" id="WP_348946182.1">
    <property type="nucleotide sequence ID" value="NZ_CP157355.1"/>
</dbReference>
<dbReference type="EMBL" id="CP157355">
    <property type="protein sequence ID" value="XBM01946.1"/>
    <property type="molecule type" value="Genomic_DNA"/>
</dbReference>
<proteinExistence type="predicted"/>
<dbReference type="KEGG" id="cmav:ABHF33_06685"/>